<feature type="compositionally biased region" description="Low complexity" evidence="5">
    <location>
        <begin position="1"/>
        <end position="16"/>
    </location>
</feature>
<dbReference type="Proteomes" id="UP000826271">
    <property type="component" value="Unassembled WGS sequence"/>
</dbReference>
<proteinExistence type="predicted"/>
<evidence type="ECO:0000256" key="5">
    <source>
        <dbReference type="SAM" id="MobiDB-lite"/>
    </source>
</evidence>
<evidence type="ECO:0000313" key="7">
    <source>
        <dbReference type="EMBL" id="KAG8372440.1"/>
    </source>
</evidence>
<evidence type="ECO:0000259" key="6">
    <source>
        <dbReference type="PROSITE" id="PS51999"/>
    </source>
</evidence>
<evidence type="ECO:0000256" key="2">
    <source>
        <dbReference type="ARBA" id="ARBA00022771"/>
    </source>
</evidence>
<keyword evidence="1" id="KW-0479">Metal-binding</keyword>
<sequence length="125" mass="13996">MNRRSPTPSQSSTASSNFTGGNTNEELCNCTTPKVPHIFTSWTNANSGRRFHACRNYKRGGYDYFGWADSQMCERSKPIIPGLLRGKNQLEQEVVKLKNKYLKLKGGGDVVLKKGKEIPLKFLLG</sequence>
<evidence type="ECO:0000256" key="1">
    <source>
        <dbReference type="ARBA" id="ARBA00022723"/>
    </source>
</evidence>
<name>A0AAV6WU08_9LAMI</name>
<dbReference type="AlphaFoldDB" id="A0AAV6WU08"/>
<keyword evidence="2 4" id="KW-0863">Zinc-finger</keyword>
<protein>
    <recommendedName>
        <fullName evidence="6">GRF-type domain-containing protein</fullName>
    </recommendedName>
</protein>
<dbReference type="PANTHER" id="PTHR33248">
    <property type="entry name" value="ZINC ION-BINDING PROTEIN"/>
    <property type="match status" value="1"/>
</dbReference>
<feature type="region of interest" description="Disordered" evidence="5">
    <location>
        <begin position="1"/>
        <end position="22"/>
    </location>
</feature>
<reference evidence="7" key="1">
    <citation type="submission" date="2019-10" db="EMBL/GenBank/DDBJ databases">
        <authorList>
            <person name="Zhang R."/>
            <person name="Pan Y."/>
            <person name="Wang J."/>
            <person name="Ma R."/>
            <person name="Yu S."/>
        </authorList>
    </citation>
    <scope>NUCLEOTIDE SEQUENCE</scope>
    <source>
        <strain evidence="7">LA-IB0</strain>
        <tissue evidence="7">Leaf</tissue>
    </source>
</reference>
<dbReference type="PROSITE" id="PS51999">
    <property type="entry name" value="ZF_GRF"/>
    <property type="match status" value="1"/>
</dbReference>
<comment type="caution">
    <text evidence="7">The sequence shown here is derived from an EMBL/GenBank/DDBJ whole genome shotgun (WGS) entry which is preliminary data.</text>
</comment>
<keyword evidence="3" id="KW-0862">Zinc</keyword>
<accession>A0AAV6WU08</accession>
<dbReference type="EMBL" id="WHWC01000012">
    <property type="protein sequence ID" value="KAG8372440.1"/>
    <property type="molecule type" value="Genomic_DNA"/>
</dbReference>
<feature type="domain" description="GRF-type" evidence="6">
    <location>
        <begin position="28"/>
        <end position="71"/>
    </location>
</feature>
<organism evidence="7 8">
    <name type="scientific">Buddleja alternifolia</name>
    <dbReference type="NCBI Taxonomy" id="168488"/>
    <lineage>
        <taxon>Eukaryota</taxon>
        <taxon>Viridiplantae</taxon>
        <taxon>Streptophyta</taxon>
        <taxon>Embryophyta</taxon>
        <taxon>Tracheophyta</taxon>
        <taxon>Spermatophyta</taxon>
        <taxon>Magnoliopsida</taxon>
        <taxon>eudicotyledons</taxon>
        <taxon>Gunneridae</taxon>
        <taxon>Pentapetalae</taxon>
        <taxon>asterids</taxon>
        <taxon>lamiids</taxon>
        <taxon>Lamiales</taxon>
        <taxon>Scrophulariaceae</taxon>
        <taxon>Buddlejeae</taxon>
        <taxon>Buddleja</taxon>
    </lineage>
</organism>
<gene>
    <name evidence="7" type="ORF">BUALT_Bualt12G0066400</name>
</gene>
<dbReference type="InterPro" id="IPR010666">
    <property type="entry name" value="Znf_GRF"/>
</dbReference>
<evidence type="ECO:0000313" key="8">
    <source>
        <dbReference type="Proteomes" id="UP000826271"/>
    </source>
</evidence>
<evidence type="ECO:0000256" key="3">
    <source>
        <dbReference type="ARBA" id="ARBA00022833"/>
    </source>
</evidence>
<evidence type="ECO:0000256" key="4">
    <source>
        <dbReference type="PROSITE-ProRule" id="PRU01343"/>
    </source>
</evidence>
<keyword evidence="8" id="KW-1185">Reference proteome</keyword>
<dbReference type="GO" id="GO:0008270">
    <property type="term" value="F:zinc ion binding"/>
    <property type="evidence" value="ECO:0007669"/>
    <property type="project" value="UniProtKB-KW"/>
</dbReference>